<dbReference type="GO" id="GO:0006046">
    <property type="term" value="P:N-acetylglucosamine catabolic process"/>
    <property type="evidence" value="ECO:0007669"/>
    <property type="project" value="TreeGrafter"/>
</dbReference>
<name>A0AA96F9Q9_9MICO</name>
<dbReference type="PANTHER" id="PTHR11113:SF14">
    <property type="entry name" value="N-ACETYLGLUCOSAMINE-6-PHOSPHATE DEACETYLASE"/>
    <property type="match status" value="1"/>
</dbReference>
<dbReference type="KEGG" id="dcp:RN607_11320"/>
<sequence length="296" mass="29871">MQLVDIHSHGGGGHAFGDTVDGTLAALAAHRATGTTLMVASLVTEPPAAMAAKIGVVREAMALEPALLGIHLEGPFLAPSRKGAHPPHALIHPTPDAVSRLLDAADGTIRQITIAPELPGALEAIERFAEAGVVVAVGHTECTAAQARAAFDAGARLVTHAFNAMPPIAGRAPGPLGAALADDRAFIEVIADGFHVAPESLALLFRAAPGRVVLMTDAMAAAASTEGTYMLGELEVTVAGGRAVLTGTDTLAGSTLVLSRALDVCAAAGVARDEALEAATITPLKALQACGWRAPA</sequence>
<evidence type="ECO:0000313" key="3">
    <source>
        <dbReference type="EMBL" id="WNM26781.1"/>
    </source>
</evidence>
<reference evidence="3" key="1">
    <citation type="submission" date="2023-09" db="EMBL/GenBank/DDBJ databases">
        <title>Demequina sp. a novel bacteria isolated from Capsicum annuum.</title>
        <authorList>
            <person name="Humaira Z."/>
            <person name="Lee J."/>
            <person name="Cho D."/>
        </authorList>
    </citation>
    <scope>NUCLEOTIDE SEQUENCE</scope>
    <source>
        <strain evidence="3">PMTSA13</strain>
    </source>
</reference>
<dbReference type="InterPro" id="IPR032466">
    <property type="entry name" value="Metal_Hydrolase"/>
</dbReference>
<dbReference type="Gene3D" id="3.20.20.140">
    <property type="entry name" value="Metal-dependent hydrolases"/>
    <property type="match status" value="1"/>
</dbReference>
<protein>
    <submittedName>
        <fullName evidence="3">Amidohydrolase family protein</fullName>
    </submittedName>
</protein>
<keyword evidence="2" id="KW-0378">Hydrolase</keyword>
<evidence type="ECO:0000256" key="1">
    <source>
        <dbReference type="ARBA" id="ARBA00010716"/>
    </source>
</evidence>
<dbReference type="AlphaFoldDB" id="A0AA96F9Q9"/>
<dbReference type="EMBL" id="CP134880">
    <property type="protein sequence ID" value="WNM26781.1"/>
    <property type="molecule type" value="Genomic_DNA"/>
</dbReference>
<comment type="similarity">
    <text evidence="1">Belongs to the metallo-dependent hydrolases superfamily. NagA family.</text>
</comment>
<accession>A0AA96F9Q9</accession>
<dbReference type="SUPFAM" id="SSF51556">
    <property type="entry name" value="Metallo-dependent hydrolases"/>
    <property type="match status" value="1"/>
</dbReference>
<organism evidence="3">
    <name type="scientific">Demequina capsici</name>
    <dbReference type="NCBI Taxonomy" id="3075620"/>
    <lineage>
        <taxon>Bacteria</taxon>
        <taxon>Bacillati</taxon>
        <taxon>Actinomycetota</taxon>
        <taxon>Actinomycetes</taxon>
        <taxon>Micrococcales</taxon>
        <taxon>Demequinaceae</taxon>
        <taxon>Demequina</taxon>
    </lineage>
</organism>
<dbReference type="RefSeq" id="WP_313542688.1">
    <property type="nucleotide sequence ID" value="NZ_CP134880.1"/>
</dbReference>
<dbReference type="Proteomes" id="UP001303408">
    <property type="component" value="Chromosome"/>
</dbReference>
<dbReference type="PANTHER" id="PTHR11113">
    <property type="entry name" value="N-ACETYLGLUCOSAMINE-6-PHOSPHATE DEACETYLASE"/>
    <property type="match status" value="1"/>
</dbReference>
<dbReference type="GO" id="GO:0008448">
    <property type="term" value="F:N-acetylglucosamine-6-phosphate deacetylase activity"/>
    <property type="evidence" value="ECO:0007669"/>
    <property type="project" value="TreeGrafter"/>
</dbReference>
<gene>
    <name evidence="3" type="ORF">RN607_11320</name>
</gene>
<proteinExistence type="inferred from homology"/>
<evidence type="ECO:0000256" key="2">
    <source>
        <dbReference type="ARBA" id="ARBA00022801"/>
    </source>
</evidence>